<evidence type="ECO:0000313" key="3">
    <source>
        <dbReference type="Proteomes" id="UP001589894"/>
    </source>
</evidence>
<keyword evidence="3" id="KW-1185">Reference proteome</keyword>
<dbReference type="RefSeq" id="WP_377337003.1">
    <property type="nucleotide sequence ID" value="NZ_JBHLUE010000004.1"/>
</dbReference>
<dbReference type="InterPro" id="IPR052740">
    <property type="entry name" value="CE4"/>
</dbReference>
<accession>A0ABV6NTG8</accession>
<evidence type="ECO:0000256" key="1">
    <source>
        <dbReference type="SAM" id="MobiDB-lite"/>
    </source>
</evidence>
<protein>
    <recommendedName>
        <fullName evidence="4">Lipoprotein</fullName>
    </recommendedName>
</protein>
<comment type="caution">
    <text evidence="2">The sequence shown here is derived from an EMBL/GenBank/DDBJ whole genome shotgun (WGS) entry which is preliminary data.</text>
</comment>
<evidence type="ECO:0000313" key="2">
    <source>
        <dbReference type="EMBL" id="MFC0564060.1"/>
    </source>
</evidence>
<gene>
    <name evidence="2" type="ORF">ACFFHU_07755</name>
</gene>
<organism evidence="2 3">
    <name type="scientific">Plantactinospora siamensis</name>
    <dbReference type="NCBI Taxonomy" id="555372"/>
    <lineage>
        <taxon>Bacteria</taxon>
        <taxon>Bacillati</taxon>
        <taxon>Actinomycetota</taxon>
        <taxon>Actinomycetes</taxon>
        <taxon>Micromonosporales</taxon>
        <taxon>Micromonosporaceae</taxon>
        <taxon>Plantactinospora</taxon>
    </lineage>
</organism>
<dbReference type="Proteomes" id="UP001589894">
    <property type="component" value="Unassembled WGS sequence"/>
</dbReference>
<name>A0ABV6NTG8_9ACTN</name>
<dbReference type="EMBL" id="JBHLUE010000004">
    <property type="protein sequence ID" value="MFC0564060.1"/>
    <property type="molecule type" value="Genomic_DNA"/>
</dbReference>
<dbReference type="SUPFAM" id="SSF88713">
    <property type="entry name" value="Glycoside hydrolase/deacetylase"/>
    <property type="match status" value="1"/>
</dbReference>
<dbReference type="PANTHER" id="PTHR45985:SF3">
    <property type="entry name" value="CHITIN DEACETYLASE-LIKE 4"/>
    <property type="match status" value="1"/>
</dbReference>
<dbReference type="Gene3D" id="3.20.20.370">
    <property type="entry name" value="Glycoside hydrolase/deacetylase"/>
    <property type="match status" value="1"/>
</dbReference>
<feature type="compositionally biased region" description="Low complexity" evidence="1">
    <location>
        <begin position="19"/>
        <end position="41"/>
    </location>
</feature>
<proteinExistence type="predicted"/>
<feature type="region of interest" description="Disordered" evidence="1">
    <location>
        <begin position="16"/>
        <end position="77"/>
    </location>
</feature>
<dbReference type="PANTHER" id="PTHR45985">
    <property type="match status" value="1"/>
</dbReference>
<evidence type="ECO:0008006" key="4">
    <source>
        <dbReference type="Google" id="ProtNLM"/>
    </source>
</evidence>
<reference evidence="2 3" key="1">
    <citation type="submission" date="2024-09" db="EMBL/GenBank/DDBJ databases">
        <authorList>
            <person name="Sun Q."/>
            <person name="Mori K."/>
        </authorList>
    </citation>
    <scope>NUCLEOTIDE SEQUENCE [LARGE SCALE GENOMIC DNA]</scope>
    <source>
        <strain evidence="2 3">TBRC 2205</strain>
    </source>
</reference>
<sequence length="407" mass="44467">MGAAVGSLAGCEVGHRATPRAAGPSGTPAAGATTATATGSPLPVEPAGLIGDGSTRDSGPQPNQPPARRIGPGEAPPQFVVLSWDGAGETEARLFSRMREVAGQLHGAMTFFLSGIYVLPESKRMAYRPPRHPVGASDIDFLSDRSVHATIEQLGLAWPEGHEIGTHFNGHFCGPDGVQRWSPADWDSEIDQAIGFVANWRTNTGFDDLPPLPFDYTRELVGGRTPCLEGQANLLRAKRVRSWRYDSSGTGTQVWPRRFDNGLWDLPMQQIPFPGHNFEVISMDYNMMYNQSGTPDGDPDLRPTWRRQVRDAYLAGFRRAYTSNRAPFVIGNHLEQWNGGIYLDALVEAATEMAQHPQVRFVSFRQLVDWLEAQDPRVLTRLRSLPVGRKPAGGWADFLTGAAAPTG</sequence>
<dbReference type="InterPro" id="IPR011330">
    <property type="entry name" value="Glyco_hydro/deAcase_b/a-brl"/>
</dbReference>